<dbReference type="InterPro" id="IPR005653">
    <property type="entry name" value="OstA-like_N"/>
</dbReference>
<evidence type="ECO:0000313" key="3">
    <source>
        <dbReference type="EMBL" id="MDR6300434.1"/>
    </source>
</evidence>
<sequence length="565" mass="65279">MKNLQVYIFFAFTFFALQLQAQKKIDYDSERTIKNEEKYPGALIFSKVNKQVYFTHEGIEVWCDQAIFYQKDDFFKAFGNVRMQQGDTVTLTSKYAEYDGNTQFAFASNNVKLSTPSNTLTTDTLFFDRKKQESFYRSGGTVKDTASTIKSVIGRYFMQDEKYSFVNDVVVTNKDYIINSQQLDFYTNTGHAYLYGPSTITSENSKVYCERGFYDTRNDKGYFVKNSTVYYENRKLEGDSIFFDQTNSFASATNNIKVTDTANSSVVKGHYAEVFRAKDSVFITKRAVASMKQEQDSIHIHSDTLMITGKTKKRVIRGFYDTRIYKTNMSGKCDSIHIDEPSGLTQMLGKPVVWSGNNQLTGDTIHLLNDTITDKLDSLKVFYDAFMIQKDSIKGFNQVKGKEMYGLFNEENELSEANFIKNTETIYYSRDEEKNLIGIDKMLSSSIKILFEDRAVTNIYYYNNPEGDMMLPENFPENARKLRGFNWRGDEQLTKKSDLFLNEPPLKLPKIKGIPLPEEEDTFFDEKKEGDDPLLNEKSRLTPEKLQHQSKENEEEKTTLQLKNK</sequence>
<keyword evidence="4" id="KW-1185">Reference proteome</keyword>
<proteinExistence type="predicted"/>
<protein>
    <submittedName>
        <fullName evidence="3">Lipopolysaccharide export system protein LptA</fullName>
    </submittedName>
</protein>
<dbReference type="RefSeq" id="WP_309727343.1">
    <property type="nucleotide sequence ID" value="NZ_JAVDQA010000002.1"/>
</dbReference>
<feature type="region of interest" description="Disordered" evidence="1">
    <location>
        <begin position="510"/>
        <end position="565"/>
    </location>
</feature>
<dbReference type="Pfam" id="PF13100">
    <property type="entry name" value="OstA_2"/>
    <property type="match status" value="1"/>
</dbReference>
<dbReference type="Proteomes" id="UP001257659">
    <property type="component" value="Unassembled WGS sequence"/>
</dbReference>
<feature type="domain" description="Organic solvent tolerance-like N-terminal" evidence="2">
    <location>
        <begin position="47"/>
        <end position="180"/>
    </location>
</feature>
<feature type="compositionally biased region" description="Basic and acidic residues" evidence="1">
    <location>
        <begin position="524"/>
        <end position="558"/>
    </location>
</feature>
<evidence type="ECO:0000259" key="2">
    <source>
        <dbReference type="Pfam" id="PF13100"/>
    </source>
</evidence>
<gene>
    <name evidence="3" type="ORF">GGR31_001065</name>
</gene>
<dbReference type="Gene3D" id="2.60.450.10">
    <property type="entry name" value="Lipopolysaccharide (LPS) transport protein A like domain"/>
    <property type="match status" value="3"/>
</dbReference>
<evidence type="ECO:0000313" key="4">
    <source>
        <dbReference type="Proteomes" id="UP001257659"/>
    </source>
</evidence>
<accession>A0ABU1K499</accession>
<evidence type="ECO:0000256" key="1">
    <source>
        <dbReference type="SAM" id="MobiDB-lite"/>
    </source>
</evidence>
<dbReference type="EMBL" id="JAVDQA010000002">
    <property type="protein sequence ID" value="MDR6300434.1"/>
    <property type="molecule type" value="Genomic_DNA"/>
</dbReference>
<organism evidence="3 4">
    <name type="scientific">Mesonia maritima</name>
    <dbReference type="NCBI Taxonomy" id="1793873"/>
    <lineage>
        <taxon>Bacteria</taxon>
        <taxon>Pseudomonadati</taxon>
        <taxon>Bacteroidota</taxon>
        <taxon>Flavobacteriia</taxon>
        <taxon>Flavobacteriales</taxon>
        <taxon>Flavobacteriaceae</taxon>
        <taxon>Mesonia</taxon>
    </lineage>
</organism>
<name>A0ABU1K499_9FLAO</name>
<comment type="caution">
    <text evidence="3">The sequence shown here is derived from an EMBL/GenBank/DDBJ whole genome shotgun (WGS) entry which is preliminary data.</text>
</comment>
<reference evidence="3 4" key="1">
    <citation type="submission" date="2023-07" db="EMBL/GenBank/DDBJ databases">
        <title>Genomic Encyclopedia of Type Strains, Phase IV (KMG-IV): sequencing the most valuable type-strain genomes for metagenomic binning, comparative biology and taxonomic classification.</title>
        <authorList>
            <person name="Goeker M."/>
        </authorList>
    </citation>
    <scope>NUCLEOTIDE SEQUENCE [LARGE SCALE GENOMIC DNA]</scope>
    <source>
        <strain evidence="3 4">DSM 102814</strain>
    </source>
</reference>